<accession>A0A1G4NVC4</accession>
<evidence type="ECO:0000256" key="6">
    <source>
        <dbReference type="HAMAP-Rule" id="MF_01326"/>
    </source>
</evidence>
<comment type="similarity">
    <text evidence="2 6 7">Belongs to the universal ribosomal protein uL24 family.</text>
</comment>
<keyword evidence="3 6" id="KW-0689">Ribosomal protein</keyword>
<reference evidence="9" key="1">
    <citation type="submission" date="2016-10" db="EMBL/GenBank/DDBJ databases">
        <title>Chloroplast genomes as a tool to resolve red algal phylogenies: a case study in the Nemaliales.</title>
        <authorList>
            <person name="Costa J.F."/>
            <person name="Lin S.M."/>
            <person name="Macaya E.C."/>
            <person name="Fernandez-Garcia C."/>
            <person name="Verbruggen H."/>
        </authorList>
    </citation>
    <scope>NUCLEOTIDE SEQUENCE</scope>
</reference>
<dbReference type="RefSeq" id="YP_009314368.1">
    <property type="nucleotide sequence ID" value="NC_031661.1"/>
</dbReference>
<dbReference type="NCBIfam" id="TIGR01079">
    <property type="entry name" value="rplX_bact"/>
    <property type="match status" value="1"/>
</dbReference>
<dbReference type="InterPro" id="IPR041988">
    <property type="entry name" value="Ribosomal_uL24_KOW"/>
</dbReference>
<evidence type="ECO:0000256" key="4">
    <source>
        <dbReference type="ARBA" id="ARBA00023274"/>
    </source>
</evidence>
<dbReference type="AlphaFoldDB" id="A0A1G4NVC4"/>
<evidence type="ECO:0000256" key="3">
    <source>
        <dbReference type="ARBA" id="ARBA00022980"/>
    </source>
</evidence>
<feature type="domain" description="KOW" evidence="8">
    <location>
        <begin position="12"/>
        <end position="39"/>
    </location>
</feature>
<name>A0A1G4NVC4_9FLOR</name>
<keyword evidence="9" id="KW-0150">Chloroplast</keyword>
<keyword evidence="4 6" id="KW-0687">Ribonucleoprotein</keyword>
<protein>
    <recommendedName>
        <fullName evidence="5 6">Large ribosomal subunit protein uL24c</fullName>
    </recommendedName>
</protein>
<dbReference type="GO" id="GO:0006412">
    <property type="term" value="P:translation"/>
    <property type="evidence" value="ECO:0007669"/>
    <property type="project" value="UniProtKB-UniRule"/>
</dbReference>
<dbReference type="Pfam" id="PF00467">
    <property type="entry name" value="KOW"/>
    <property type="match status" value="1"/>
</dbReference>
<evidence type="ECO:0000256" key="2">
    <source>
        <dbReference type="ARBA" id="ARBA00010618"/>
    </source>
</evidence>
<dbReference type="HAMAP" id="MF_01326_B">
    <property type="entry name" value="Ribosomal_uL24_B"/>
    <property type="match status" value="1"/>
</dbReference>
<dbReference type="Gene3D" id="2.30.30.30">
    <property type="match status" value="1"/>
</dbReference>
<evidence type="ECO:0000256" key="1">
    <source>
        <dbReference type="ARBA" id="ARBA00004072"/>
    </source>
</evidence>
<dbReference type="CDD" id="cd06089">
    <property type="entry name" value="KOW_RPL26"/>
    <property type="match status" value="1"/>
</dbReference>
<dbReference type="GO" id="GO:1990904">
    <property type="term" value="C:ribonucleoprotein complex"/>
    <property type="evidence" value="ECO:0007669"/>
    <property type="project" value="UniProtKB-KW"/>
</dbReference>
<dbReference type="SUPFAM" id="SSF50104">
    <property type="entry name" value="Translation proteins SH3-like domain"/>
    <property type="match status" value="1"/>
</dbReference>
<dbReference type="SMART" id="SM00739">
    <property type="entry name" value="KOW"/>
    <property type="match status" value="1"/>
</dbReference>
<keyword evidence="6" id="KW-0694">RNA-binding</keyword>
<dbReference type="GO" id="GO:0003735">
    <property type="term" value="F:structural constituent of ribosome"/>
    <property type="evidence" value="ECO:0007669"/>
    <property type="project" value="InterPro"/>
</dbReference>
<dbReference type="PROSITE" id="PS01108">
    <property type="entry name" value="RIBOSOMAL_L24"/>
    <property type="match status" value="1"/>
</dbReference>
<dbReference type="InterPro" id="IPR008991">
    <property type="entry name" value="Translation_prot_SH3-like_sf"/>
</dbReference>
<keyword evidence="9" id="KW-0934">Plastid</keyword>
<geneLocation type="chloroplast" evidence="9"/>
<dbReference type="InterPro" id="IPR014722">
    <property type="entry name" value="Rib_uL2_dom2"/>
</dbReference>
<dbReference type="PANTHER" id="PTHR12903">
    <property type="entry name" value="MITOCHONDRIAL RIBOSOMAL PROTEIN L24"/>
    <property type="match status" value="1"/>
</dbReference>
<organism evidence="9">
    <name type="scientific">Liagora harveyana</name>
    <dbReference type="NCBI Taxonomy" id="406718"/>
    <lineage>
        <taxon>Eukaryota</taxon>
        <taxon>Rhodophyta</taxon>
        <taxon>Florideophyceae</taxon>
        <taxon>Nemaliophycidae</taxon>
        <taxon>Nemaliales</taxon>
        <taxon>Liagoraceae</taxon>
        <taxon>Liagora</taxon>
    </lineage>
</organism>
<comment type="subunit">
    <text evidence="6">Part of the 50S ribosomal subunit.</text>
</comment>
<comment type="subcellular location">
    <subcellularLocation>
        <location evidence="6">Plastid</location>
        <location evidence="6">Chloroplast</location>
    </subcellularLocation>
</comment>
<evidence type="ECO:0000313" key="9">
    <source>
        <dbReference type="EMBL" id="SCW22622.1"/>
    </source>
</evidence>
<sequence>MTSNKYSRSKLHVKVGDTVKIISGDYKGQTGEIIKTFPKKQKVIVRNINMKTKHVRPTQEGQSGQIIKEEAPLASSNVMLYDKDQKIASRYRKQKIENGKYQRILIKLN</sequence>
<evidence type="ECO:0000256" key="5">
    <source>
        <dbReference type="ARBA" id="ARBA00035282"/>
    </source>
</evidence>
<evidence type="ECO:0000256" key="7">
    <source>
        <dbReference type="RuleBase" id="RU003477"/>
    </source>
</evidence>
<dbReference type="GO" id="GO:0019843">
    <property type="term" value="F:rRNA binding"/>
    <property type="evidence" value="ECO:0007669"/>
    <property type="project" value="UniProtKB-UniRule"/>
</dbReference>
<dbReference type="InterPro" id="IPR057264">
    <property type="entry name" value="Ribosomal_uL24_C"/>
</dbReference>
<dbReference type="GO" id="GO:0009507">
    <property type="term" value="C:chloroplast"/>
    <property type="evidence" value="ECO:0007669"/>
    <property type="project" value="UniProtKB-SubCell"/>
</dbReference>
<dbReference type="GO" id="GO:0005840">
    <property type="term" value="C:ribosome"/>
    <property type="evidence" value="ECO:0007669"/>
    <property type="project" value="UniProtKB-KW"/>
</dbReference>
<evidence type="ECO:0000259" key="8">
    <source>
        <dbReference type="SMART" id="SM00739"/>
    </source>
</evidence>
<dbReference type="GeneID" id="29999335"/>
<dbReference type="Pfam" id="PF17136">
    <property type="entry name" value="ribosomal_L24"/>
    <property type="match status" value="1"/>
</dbReference>
<dbReference type="EMBL" id="LT622869">
    <property type="protein sequence ID" value="SCW22622.1"/>
    <property type="molecule type" value="Genomic_DNA"/>
</dbReference>
<dbReference type="InterPro" id="IPR005824">
    <property type="entry name" value="KOW"/>
</dbReference>
<reference evidence="9" key="2">
    <citation type="submission" date="2016-10" db="EMBL/GenBank/DDBJ databases">
        <authorList>
            <person name="de Groot N.N."/>
        </authorList>
    </citation>
    <scope>NUCLEOTIDE SEQUENCE</scope>
</reference>
<comment type="function">
    <text evidence="1 6">One of two assembly initiator proteins, it binds directly to the 5'-end of the 23S rRNA, where it nucleates assembly of the 50S subunit.</text>
</comment>
<gene>
    <name evidence="6 9" type="primary">rpl24</name>
    <name evidence="9" type="ORF">J0237_173</name>
</gene>
<dbReference type="InterPro" id="IPR003256">
    <property type="entry name" value="Ribosomal_uL24"/>
</dbReference>
<dbReference type="InterPro" id="IPR005825">
    <property type="entry name" value="Ribosomal_uL24_CS"/>
</dbReference>
<keyword evidence="6" id="KW-0699">rRNA-binding</keyword>
<proteinExistence type="inferred from homology"/>